<evidence type="ECO:0000313" key="4">
    <source>
        <dbReference type="EMBL" id="KAK5088327.1"/>
    </source>
</evidence>
<keyword evidence="5" id="KW-1185">Reference proteome</keyword>
<protein>
    <recommendedName>
        <fullName evidence="3">DUF4048 domain-containing protein</fullName>
    </recommendedName>
</protein>
<feature type="domain" description="DUF4048" evidence="3">
    <location>
        <begin position="227"/>
        <end position="370"/>
    </location>
</feature>
<feature type="region of interest" description="Disordered" evidence="2">
    <location>
        <begin position="353"/>
        <end position="516"/>
    </location>
</feature>
<dbReference type="Pfam" id="PF13257">
    <property type="entry name" value="DUF4048"/>
    <property type="match status" value="1"/>
</dbReference>
<comment type="caution">
    <text evidence="4">The sequence shown here is derived from an EMBL/GenBank/DDBJ whole genome shotgun (WGS) entry which is preliminary data.</text>
</comment>
<organism evidence="4 5">
    <name type="scientific">Lithohypha guttulata</name>
    <dbReference type="NCBI Taxonomy" id="1690604"/>
    <lineage>
        <taxon>Eukaryota</taxon>
        <taxon>Fungi</taxon>
        <taxon>Dikarya</taxon>
        <taxon>Ascomycota</taxon>
        <taxon>Pezizomycotina</taxon>
        <taxon>Eurotiomycetes</taxon>
        <taxon>Chaetothyriomycetidae</taxon>
        <taxon>Chaetothyriales</taxon>
        <taxon>Trichomeriaceae</taxon>
        <taxon>Lithohypha</taxon>
    </lineage>
</organism>
<accession>A0AAN7T2C9</accession>
<feature type="region of interest" description="Disordered" evidence="2">
    <location>
        <begin position="70"/>
        <end position="112"/>
    </location>
</feature>
<sequence>MTTATATVIETQRVQLAAAPSDHDRVDDLQRPAIIQRSTTIHNPSPGFSRRHKHSKKLSLNFPILVPASHDTPLPSNGSLSSYGQSPSATSPYRNGTPISGQPIPSPDEILEAADGPDFLTLIAGQERRVMELKEELQKAESNLLSLKKQWATFEAKKKHAELRNKSVKLGPVSPKTAHANSEEDAERVRRREAAREKKIRDLALKEAGMEGSLPNGGKRKVLAGRHTRTLSLLQSHAPTVDNENGSNITKSKHKSKTESTSADQDLEQGREDVKRLSRPSISRQPTLQELIASSATGAAQLNFGKTYKDLAQASRKSLPPGTDVFIKQGKEVYDGINQGFWTFVEDIRQATVGDEPVNGPPSDHRGAVPRTRSNKKLVVDDARNKQTKKKSKNSDELKGDKDNFWKEFGLETPQAQRQAQQKASREQKSSKEEKHESKSSTDSQCPPSLLADLMDVNEDDEAWDNWPVDSPSAQRHGTNHVVIRSSSEDGEMGEESLVEPLPQKRDNLTASLAGR</sequence>
<name>A0AAN7T2C9_9EURO</name>
<dbReference type="AlphaFoldDB" id="A0AAN7T2C9"/>
<dbReference type="InterPro" id="IPR025122">
    <property type="entry name" value="DUF4048"/>
</dbReference>
<proteinExistence type="predicted"/>
<feature type="compositionally biased region" description="Acidic residues" evidence="2">
    <location>
        <begin position="489"/>
        <end position="498"/>
    </location>
</feature>
<feature type="compositionally biased region" description="Polar residues" evidence="2">
    <location>
        <begin position="74"/>
        <end position="100"/>
    </location>
</feature>
<feature type="compositionally biased region" description="Polar residues" evidence="2">
    <location>
        <begin position="233"/>
        <end position="249"/>
    </location>
</feature>
<dbReference type="EMBL" id="JAVRRJ010000002">
    <property type="protein sequence ID" value="KAK5088327.1"/>
    <property type="molecule type" value="Genomic_DNA"/>
</dbReference>
<dbReference type="Proteomes" id="UP001309876">
    <property type="component" value="Unassembled WGS sequence"/>
</dbReference>
<evidence type="ECO:0000256" key="2">
    <source>
        <dbReference type="SAM" id="MobiDB-lite"/>
    </source>
</evidence>
<evidence type="ECO:0000259" key="3">
    <source>
        <dbReference type="Pfam" id="PF13257"/>
    </source>
</evidence>
<keyword evidence="1" id="KW-0175">Coiled coil</keyword>
<feature type="compositionally biased region" description="Basic and acidic residues" evidence="2">
    <location>
        <begin position="393"/>
        <end position="410"/>
    </location>
</feature>
<reference evidence="4 5" key="1">
    <citation type="submission" date="2023-08" db="EMBL/GenBank/DDBJ databases">
        <title>Black Yeasts Isolated from many extreme environments.</title>
        <authorList>
            <person name="Coleine C."/>
            <person name="Stajich J.E."/>
            <person name="Selbmann L."/>
        </authorList>
    </citation>
    <scope>NUCLEOTIDE SEQUENCE [LARGE SCALE GENOMIC DNA]</scope>
    <source>
        <strain evidence="4 5">CCFEE 5910</strain>
    </source>
</reference>
<feature type="region of interest" description="Disordered" evidence="2">
    <location>
        <begin position="233"/>
        <end position="286"/>
    </location>
</feature>
<evidence type="ECO:0000313" key="5">
    <source>
        <dbReference type="Proteomes" id="UP001309876"/>
    </source>
</evidence>
<gene>
    <name evidence="4" type="ORF">LTR05_002544</name>
</gene>
<feature type="region of interest" description="Disordered" evidence="2">
    <location>
        <begin position="165"/>
        <end position="195"/>
    </location>
</feature>
<evidence type="ECO:0000256" key="1">
    <source>
        <dbReference type="SAM" id="Coils"/>
    </source>
</evidence>
<feature type="coiled-coil region" evidence="1">
    <location>
        <begin position="123"/>
        <end position="150"/>
    </location>
</feature>
<feature type="compositionally biased region" description="Basic and acidic residues" evidence="2">
    <location>
        <begin position="424"/>
        <end position="440"/>
    </location>
</feature>